<accession>A0A1M5ZRE8</accession>
<dbReference type="EMBL" id="FQXE01000017">
    <property type="protein sequence ID" value="SHI26513.1"/>
    <property type="molecule type" value="Genomic_DNA"/>
</dbReference>
<dbReference type="OrthoDB" id="8686863at2"/>
<name>A0A1M5ZRE8_9BURK</name>
<dbReference type="RefSeq" id="WP_073108428.1">
    <property type="nucleotide sequence ID" value="NZ_FQXE01000017.1"/>
</dbReference>
<dbReference type="AlphaFoldDB" id="A0A1M5ZRE8"/>
<sequence>MPNQNHAETQVLEIHPDGRRAVVVIKGNGKSYYHAFGPDGLSVGVYDVGDEAKSAAQWAWDFQEEDPAIRRLTLMQLIVDKLVLQYPLDAADVTLAPKA</sequence>
<dbReference type="Proteomes" id="UP000184226">
    <property type="component" value="Unassembled WGS sequence"/>
</dbReference>
<proteinExistence type="predicted"/>
<gene>
    <name evidence="1" type="ORF">SAMN04488135_11766</name>
</gene>
<evidence type="ECO:0000313" key="1">
    <source>
        <dbReference type="EMBL" id="SHI26513.1"/>
    </source>
</evidence>
<reference evidence="1 2" key="1">
    <citation type="submission" date="2016-11" db="EMBL/GenBank/DDBJ databases">
        <authorList>
            <person name="Jaros S."/>
            <person name="Januszkiewicz K."/>
            <person name="Wedrychowicz H."/>
        </authorList>
    </citation>
    <scope>NUCLEOTIDE SEQUENCE [LARGE SCALE GENOMIC DNA]</scope>
    <source>
        <strain evidence="1 2">CGMCC 1.10190</strain>
    </source>
</reference>
<keyword evidence="2" id="KW-1185">Reference proteome</keyword>
<evidence type="ECO:0000313" key="2">
    <source>
        <dbReference type="Proteomes" id="UP000184226"/>
    </source>
</evidence>
<dbReference type="STRING" id="658167.SAMN04488135_11766"/>
<organism evidence="1 2">
    <name type="scientific">Pollutimonas bauzanensis</name>
    <dbReference type="NCBI Taxonomy" id="658167"/>
    <lineage>
        <taxon>Bacteria</taxon>
        <taxon>Pseudomonadati</taxon>
        <taxon>Pseudomonadota</taxon>
        <taxon>Betaproteobacteria</taxon>
        <taxon>Burkholderiales</taxon>
        <taxon>Alcaligenaceae</taxon>
        <taxon>Pollutimonas</taxon>
    </lineage>
</organism>
<protein>
    <submittedName>
        <fullName evidence="1">Uncharacterized protein</fullName>
    </submittedName>
</protein>